<evidence type="ECO:0000313" key="2">
    <source>
        <dbReference type="Proteomes" id="UP000284822"/>
    </source>
</evidence>
<name>A0A417Z640_9LACO</name>
<dbReference type="NCBIfam" id="NF047360">
    <property type="entry name" value="tail_chap_PVL"/>
    <property type="match status" value="1"/>
</dbReference>
<sequence>MLKIDLYDPKIGDTNHYEQPRVAFGDFKRVLTFDKLTAQNEAKRKILNQKLEAGTLTDKEAKEYVRLSSTSEEELDEMEDIIVSLFHNPKVTKKALEEGLDSNGIEVLKQILTDAMGGIEADNNHPAKN</sequence>
<accession>A0A417Z640</accession>
<dbReference type="EMBL" id="QOCS01000014">
    <property type="protein sequence ID" value="RHW46081.1"/>
    <property type="molecule type" value="Genomic_DNA"/>
</dbReference>
<proteinExistence type="predicted"/>
<comment type="caution">
    <text evidence="1">The sequence shown here is derived from an EMBL/GenBank/DDBJ whole genome shotgun (WGS) entry which is preliminary data.</text>
</comment>
<dbReference type="Pfam" id="PF23857">
    <property type="entry name" value="Phage_TAC_19"/>
    <property type="match status" value="1"/>
</dbReference>
<protein>
    <submittedName>
        <fullName evidence="1">Uncharacterized protein</fullName>
    </submittedName>
</protein>
<evidence type="ECO:0000313" key="1">
    <source>
        <dbReference type="EMBL" id="RHW46081.1"/>
    </source>
</evidence>
<dbReference type="Proteomes" id="UP000284822">
    <property type="component" value="Unassembled WGS sequence"/>
</dbReference>
<dbReference type="InterPro" id="IPR057006">
    <property type="entry name" value="Phage_TAC_19"/>
</dbReference>
<dbReference type="RefSeq" id="WP_118910928.1">
    <property type="nucleotide sequence ID" value="NZ_QOCS01000014.1"/>
</dbReference>
<organism evidence="1 2">
    <name type="scientific">Bombilactobacillus bombi</name>
    <dbReference type="NCBI Taxonomy" id="1303590"/>
    <lineage>
        <taxon>Bacteria</taxon>
        <taxon>Bacillati</taxon>
        <taxon>Bacillota</taxon>
        <taxon>Bacilli</taxon>
        <taxon>Lactobacillales</taxon>
        <taxon>Lactobacillaceae</taxon>
        <taxon>Bombilactobacillus</taxon>
    </lineage>
</organism>
<gene>
    <name evidence="1" type="ORF">DS832_06950</name>
</gene>
<reference evidence="1 2" key="1">
    <citation type="submission" date="2018-07" db="EMBL/GenBank/DDBJ databases">
        <title>Genome sequences of six Lactobacillus spp. isolated from bumble bee guts.</title>
        <authorList>
            <person name="Motta E.V.S."/>
            <person name="Moran N.A."/>
        </authorList>
    </citation>
    <scope>NUCLEOTIDE SEQUENCE [LARGE SCALE GENOMIC DNA]</scope>
    <source>
        <strain evidence="1 2">LV-8.1</strain>
    </source>
</reference>
<dbReference type="AlphaFoldDB" id="A0A417Z640"/>